<evidence type="ECO:0000313" key="2">
    <source>
        <dbReference type="Proteomes" id="UP000523087"/>
    </source>
</evidence>
<proteinExistence type="predicted"/>
<protein>
    <submittedName>
        <fullName evidence="1">CRISPR/Cas system CSM-associated protein Csm2 small subunit</fullName>
    </submittedName>
</protein>
<dbReference type="AlphaFoldDB" id="A0A7V9Z877"/>
<gene>
    <name evidence="1" type="ORF">HNR31_002656</name>
</gene>
<sequence>MPYMNGHIISGEFDEKLNIFYIQKIKNFFVESVLKENQLRKLYDYLKKHKNETDGQIVTLYDQMLVRLSQDEIKALLHDLEQIQPMYRIMGKE</sequence>
<comment type="caution">
    <text evidence="1">The sequence shown here is derived from an EMBL/GenBank/DDBJ whole genome shotgun (WGS) entry which is preliminary data.</text>
</comment>
<reference evidence="1 2" key="1">
    <citation type="submission" date="2020-07" db="EMBL/GenBank/DDBJ databases">
        <title>Genomic Encyclopedia of Type Strains, Phase IV (KMG-IV): sequencing the most valuable type-strain genomes for metagenomic binning, comparative biology and taxonomic classification.</title>
        <authorList>
            <person name="Goeker M."/>
        </authorList>
    </citation>
    <scope>NUCLEOTIDE SEQUENCE [LARGE SCALE GENOMIC DNA]</scope>
    <source>
        <strain evidence="1 2">DSM 15730</strain>
    </source>
</reference>
<keyword evidence="2" id="KW-1185">Reference proteome</keyword>
<accession>A0A7V9Z877</accession>
<name>A0A7V9Z877_9BACL</name>
<evidence type="ECO:0000313" key="1">
    <source>
        <dbReference type="EMBL" id="MBA2875862.1"/>
    </source>
</evidence>
<dbReference type="Proteomes" id="UP000523087">
    <property type="component" value="Unassembled WGS sequence"/>
</dbReference>
<organism evidence="1 2">
    <name type="scientific">Thermaerobacillus caldiproteolyticus</name>
    <dbReference type="NCBI Taxonomy" id="247480"/>
    <lineage>
        <taxon>Bacteria</taxon>
        <taxon>Bacillati</taxon>
        <taxon>Bacillota</taxon>
        <taxon>Bacilli</taxon>
        <taxon>Bacillales</taxon>
        <taxon>Anoxybacillaceae</taxon>
        <taxon>Thermaerobacillus</taxon>
    </lineage>
</organism>
<dbReference type="EMBL" id="JACDUT010000008">
    <property type="protein sequence ID" value="MBA2875862.1"/>
    <property type="molecule type" value="Genomic_DNA"/>
</dbReference>